<accession>A0A218Z3A5</accession>
<dbReference type="EMBL" id="MZNU01000243">
    <property type="protein sequence ID" value="OWP02232.1"/>
    <property type="molecule type" value="Genomic_DNA"/>
</dbReference>
<evidence type="ECO:0000259" key="1">
    <source>
        <dbReference type="Pfam" id="PF11702"/>
    </source>
</evidence>
<dbReference type="Pfam" id="PF11702">
    <property type="entry name" value="DUF3295"/>
    <property type="match status" value="1"/>
</dbReference>
<dbReference type="PANTHER" id="PTHR28014:SF1">
    <property type="entry name" value="NEGATIVE REGULATOR OF RAS-CAMP PATHWAY"/>
    <property type="match status" value="1"/>
</dbReference>
<dbReference type="AlphaFoldDB" id="A0A218Z3A5"/>
<evidence type="ECO:0000313" key="2">
    <source>
        <dbReference type="EMBL" id="OWP02232.1"/>
    </source>
</evidence>
<dbReference type="InParanoid" id="A0A218Z3A5"/>
<dbReference type="GO" id="GO:0000122">
    <property type="term" value="P:negative regulation of transcription by RNA polymerase II"/>
    <property type="evidence" value="ECO:0007669"/>
    <property type="project" value="TreeGrafter"/>
</dbReference>
<dbReference type="GO" id="GO:0006808">
    <property type="term" value="P:regulation of nitrogen utilization"/>
    <property type="evidence" value="ECO:0007669"/>
    <property type="project" value="TreeGrafter"/>
</dbReference>
<dbReference type="Proteomes" id="UP000242519">
    <property type="component" value="Unassembled WGS sequence"/>
</dbReference>
<dbReference type="OrthoDB" id="3559741at2759"/>
<gene>
    <name evidence="2" type="ORF">B2J93_5619</name>
</gene>
<protein>
    <recommendedName>
        <fullName evidence="1">DUF3295 domain-containing protein</fullName>
    </recommendedName>
</protein>
<keyword evidence="3" id="KW-1185">Reference proteome</keyword>
<organism evidence="2 3">
    <name type="scientific">Diplocarpon coronariae</name>
    <dbReference type="NCBI Taxonomy" id="2795749"/>
    <lineage>
        <taxon>Eukaryota</taxon>
        <taxon>Fungi</taxon>
        <taxon>Dikarya</taxon>
        <taxon>Ascomycota</taxon>
        <taxon>Pezizomycotina</taxon>
        <taxon>Leotiomycetes</taxon>
        <taxon>Helotiales</taxon>
        <taxon>Drepanopezizaceae</taxon>
        <taxon>Diplocarpon</taxon>
    </lineage>
</organism>
<proteinExistence type="predicted"/>
<dbReference type="InterPro" id="IPR053043">
    <property type="entry name" value="Ras-cAMP_regulatory"/>
</dbReference>
<dbReference type="InterPro" id="IPR021711">
    <property type="entry name" value="DUF3295"/>
</dbReference>
<name>A0A218Z3A5_9HELO</name>
<dbReference type="GO" id="GO:0005737">
    <property type="term" value="C:cytoplasm"/>
    <property type="evidence" value="ECO:0007669"/>
    <property type="project" value="TreeGrafter"/>
</dbReference>
<dbReference type="STRING" id="503106.A0A218Z3A5"/>
<evidence type="ECO:0000313" key="3">
    <source>
        <dbReference type="Proteomes" id="UP000242519"/>
    </source>
</evidence>
<dbReference type="GO" id="GO:0031930">
    <property type="term" value="P:mitochondria-nucleus signaling pathway"/>
    <property type="evidence" value="ECO:0007669"/>
    <property type="project" value="TreeGrafter"/>
</dbReference>
<comment type="caution">
    <text evidence="2">The sequence shown here is derived from an EMBL/GenBank/DDBJ whole genome shotgun (WGS) entry which is preliminary data.</text>
</comment>
<sequence>MLASELTVSLRQHLLWERKQKSQTANAVLKRRHTAQDVANLRQYPDQVYMDPEGSHKSTWDDYYGQGLGDIRRDRNGILAIGAGVRAGERGLWTPRPQAHGSAATFL</sequence>
<reference evidence="2 3" key="1">
    <citation type="submission" date="2017-04" db="EMBL/GenBank/DDBJ databases">
        <title>Draft genome sequence of Marssonina coronaria NL1: causal agent of apple blotch.</title>
        <authorList>
            <person name="Cheng Q."/>
        </authorList>
    </citation>
    <scope>NUCLEOTIDE SEQUENCE [LARGE SCALE GENOMIC DNA]</scope>
    <source>
        <strain evidence="2 3">NL1</strain>
    </source>
</reference>
<feature type="domain" description="DUF3295" evidence="1">
    <location>
        <begin position="1"/>
        <end position="70"/>
    </location>
</feature>
<dbReference type="PANTHER" id="PTHR28014">
    <property type="entry name" value="NEGATIVE REGULATOR OF RAS-CAMP PATHWAY"/>
    <property type="match status" value="1"/>
</dbReference>